<dbReference type="Proteomes" id="UP001596150">
    <property type="component" value="Unassembled WGS sequence"/>
</dbReference>
<sequence length="296" mass="32348">MQNCNDLADLIGRLAPEDGIVETTLERVSLVRSSSRTEPVHTLYPPSICLVAQGRKQVTISGRPFLYDPSSFLIVGIDLPVIGAVVSASPEAPFLCLRLELDRALLSEIVTTRADMPAAEQASPLATSAATPGLIDAAVRLLALTEDQAEAKHLAPLAEREILHRILSGPHGALLRQIASGEGRLGQIERVVRFLRGSYREAFAVDDLAAMAGMSLSSFHEHFRAVTTMTPLQFRNHIRLQEARRMMVMDGLTAAEAGFAVGYESPSQFSRDYVRIHQLSPKRDVARLRGQDARFG</sequence>
<dbReference type="Pfam" id="PF12833">
    <property type="entry name" value="HTH_18"/>
    <property type="match status" value="1"/>
</dbReference>
<evidence type="ECO:0000313" key="5">
    <source>
        <dbReference type="Proteomes" id="UP001596150"/>
    </source>
</evidence>
<comment type="caution">
    <text evidence="4">The sequence shown here is derived from an EMBL/GenBank/DDBJ whole genome shotgun (WGS) entry which is preliminary data.</text>
</comment>
<dbReference type="Pfam" id="PF06719">
    <property type="entry name" value="AraC_N"/>
    <property type="match status" value="1"/>
</dbReference>
<keyword evidence="2" id="KW-0804">Transcription</keyword>
<evidence type="ECO:0000259" key="3">
    <source>
        <dbReference type="PROSITE" id="PS01124"/>
    </source>
</evidence>
<dbReference type="SUPFAM" id="SSF46689">
    <property type="entry name" value="Homeodomain-like"/>
    <property type="match status" value="2"/>
</dbReference>
<dbReference type="PANTHER" id="PTHR43436:SF1">
    <property type="entry name" value="TRANSCRIPTIONAL REGULATORY PROTEIN"/>
    <property type="match status" value="1"/>
</dbReference>
<dbReference type="InterPro" id="IPR009594">
    <property type="entry name" value="Tscrpt_reg_HTH_AraC_N"/>
</dbReference>
<organism evidence="4 5">
    <name type="scientific">Kaistia terrae</name>
    <dbReference type="NCBI Taxonomy" id="537017"/>
    <lineage>
        <taxon>Bacteria</taxon>
        <taxon>Pseudomonadati</taxon>
        <taxon>Pseudomonadota</taxon>
        <taxon>Alphaproteobacteria</taxon>
        <taxon>Hyphomicrobiales</taxon>
        <taxon>Kaistiaceae</taxon>
        <taxon>Kaistia</taxon>
    </lineage>
</organism>
<gene>
    <name evidence="4" type="ORF">ACFPP9_10220</name>
</gene>
<accession>A0ABW0Q0G7</accession>
<dbReference type="Gene3D" id="1.10.10.60">
    <property type="entry name" value="Homeodomain-like"/>
    <property type="match status" value="2"/>
</dbReference>
<dbReference type="InterPro" id="IPR009057">
    <property type="entry name" value="Homeodomain-like_sf"/>
</dbReference>
<evidence type="ECO:0000313" key="4">
    <source>
        <dbReference type="EMBL" id="MFC5516144.1"/>
    </source>
</evidence>
<name>A0ABW0Q0G7_9HYPH</name>
<feature type="domain" description="HTH araC/xylS-type" evidence="3">
    <location>
        <begin position="189"/>
        <end position="287"/>
    </location>
</feature>
<evidence type="ECO:0000256" key="1">
    <source>
        <dbReference type="ARBA" id="ARBA00023015"/>
    </source>
</evidence>
<dbReference type="InterPro" id="IPR018060">
    <property type="entry name" value="HTH_AraC"/>
</dbReference>
<keyword evidence="5" id="KW-1185">Reference proteome</keyword>
<dbReference type="RefSeq" id="WP_266341645.1">
    <property type="nucleotide sequence ID" value="NZ_JAPKNH010000001.1"/>
</dbReference>
<reference evidence="5" key="1">
    <citation type="journal article" date="2019" name="Int. J. Syst. Evol. Microbiol.">
        <title>The Global Catalogue of Microorganisms (GCM) 10K type strain sequencing project: providing services to taxonomists for standard genome sequencing and annotation.</title>
        <authorList>
            <consortium name="The Broad Institute Genomics Platform"/>
            <consortium name="The Broad Institute Genome Sequencing Center for Infectious Disease"/>
            <person name="Wu L."/>
            <person name="Ma J."/>
        </authorList>
    </citation>
    <scope>NUCLEOTIDE SEQUENCE [LARGE SCALE GENOMIC DNA]</scope>
    <source>
        <strain evidence="5">KACC 12633</strain>
    </source>
</reference>
<dbReference type="SMART" id="SM00342">
    <property type="entry name" value="HTH_ARAC"/>
    <property type="match status" value="1"/>
</dbReference>
<dbReference type="EMBL" id="JBHSML010000003">
    <property type="protein sequence ID" value="MFC5516144.1"/>
    <property type="molecule type" value="Genomic_DNA"/>
</dbReference>
<keyword evidence="1" id="KW-0805">Transcription regulation</keyword>
<proteinExistence type="predicted"/>
<protein>
    <submittedName>
        <fullName evidence="4">AraC family transcriptional regulator N-terminal domain-containing protein</fullName>
    </submittedName>
</protein>
<evidence type="ECO:0000256" key="2">
    <source>
        <dbReference type="ARBA" id="ARBA00023163"/>
    </source>
</evidence>
<dbReference type="PANTHER" id="PTHR43436">
    <property type="entry name" value="ARAC-FAMILY TRANSCRIPTIONAL REGULATOR"/>
    <property type="match status" value="1"/>
</dbReference>
<dbReference type="PROSITE" id="PS01124">
    <property type="entry name" value="HTH_ARAC_FAMILY_2"/>
    <property type="match status" value="1"/>
</dbReference>